<feature type="compositionally biased region" description="Polar residues" evidence="1">
    <location>
        <begin position="282"/>
        <end position="291"/>
    </location>
</feature>
<dbReference type="AlphaFoldDB" id="A0A3Q4GQX6"/>
<dbReference type="Ensembl" id="ENSNBRT00000012505.1">
    <property type="protein sequence ID" value="ENSNBRP00000012155.1"/>
    <property type="gene ID" value="ENSNBRG00000009488.1"/>
</dbReference>
<evidence type="ECO:0000259" key="2">
    <source>
        <dbReference type="Pfam" id="PF15696"/>
    </source>
</evidence>
<feature type="compositionally biased region" description="Basic and acidic residues" evidence="1">
    <location>
        <begin position="206"/>
        <end position="224"/>
    </location>
</feature>
<feature type="region of interest" description="Disordered" evidence="1">
    <location>
        <begin position="35"/>
        <end position="74"/>
    </location>
</feature>
<dbReference type="OMA" id="WNPPAQV"/>
<dbReference type="GO" id="GO:0000724">
    <property type="term" value="P:double-strand break repair via homologous recombination"/>
    <property type="evidence" value="ECO:0007669"/>
    <property type="project" value="TreeGrafter"/>
</dbReference>
<dbReference type="PANTHER" id="PTHR15361">
    <property type="entry name" value="RAD51/NUKS-INTERACTING PROTEIN"/>
    <property type="match status" value="1"/>
</dbReference>
<dbReference type="STRING" id="32507.ENSNBRP00000012155"/>
<feature type="domain" description="RAD51 interacting motif" evidence="2">
    <location>
        <begin position="279"/>
        <end position="316"/>
    </location>
</feature>
<reference evidence="3" key="1">
    <citation type="submission" date="2025-08" db="UniProtKB">
        <authorList>
            <consortium name="Ensembl"/>
        </authorList>
    </citation>
    <scope>IDENTIFICATION</scope>
</reference>
<feature type="compositionally biased region" description="Low complexity" evidence="1">
    <location>
        <begin position="230"/>
        <end position="254"/>
    </location>
</feature>
<dbReference type="Proteomes" id="UP000261580">
    <property type="component" value="Unassembled WGS sequence"/>
</dbReference>
<evidence type="ECO:0000313" key="3">
    <source>
        <dbReference type="Ensembl" id="ENSNBRP00000012155.1"/>
    </source>
</evidence>
<feature type="compositionally biased region" description="Basic and acidic residues" evidence="1">
    <location>
        <begin position="38"/>
        <end position="49"/>
    </location>
</feature>
<dbReference type="PANTHER" id="PTHR15361:SF4">
    <property type="entry name" value="RAD51-ASSOCIATED PROTEIN 1"/>
    <property type="match status" value="1"/>
</dbReference>
<keyword evidence="4" id="KW-1185">Reference proteome</keyword>
<proteinExistence type="predicted"/>
<dbReference type="Bgee" id="ENSNBRG00000009488">
    <property type="expression patterns" value="Expressed in testis and 1 other cell type or tissue"/>
</dbReference>
<organism evidence="3 4">
    <name type="scientific">Neolamprologus brichardi</name>
    <name type="common">Fairy cichlid</name>
    <name type="synonym">Lamprologus brichardi</name>
    <dbReference type="NCBI Taxonomy" id="32507"/>
    <lineage>
        <taxon>Eukaryota</taxon>
        <taxon>Metazoa</taxon>
        <taxon>Chordata</taxon>
        <taxon>Craniata</taxon>
        <taxon>Vertebrata</taxon>
        <taxon>Euteleostomi</taxon>
        <taxon>Actinopterygii</taxon>
        <taxon>Neopterygii</taxon>
        <taxon>Teleostei</taxon>
        <taxon>Neoteleostei</taxon>
        <taxon>Acanthomorphata</taxon>
        <taxon>Ovalentaria</taxon>
        <taxon>Cichlomorphae</taxon>
        <taxon>Cichliformes</taxon>
        <taxon>Cichlidae</taxon>
        <taxon>African cichlids</taxon>
        <taxon>Pseudocrenilabrinae</taxon>
        <taxon>Lamprologini</taxon>
        <taxon>Neolamprologus</taxon>
    </lineage>
</organism>
<reference evidence="3" key="2">
    <citation type="submission" date="2025-09" db="UniProtKB">
        <authorList>
            <consortium name="Ensembl"/>
        </authorList>
    </citation>
    <scope>IDENTIFICATION</scope>
</reference>
<dbReference type="InterPro" id="IPR031419">
    <property type="entry name" value="RAD51_interact"/>
</dbReference>
<evidence type="ECO:0000313" key="4">
    <source>
        <dbReference type="Proteomes" id="UP000261580"/>
    </source>
</evidence>
<accession>A0A3Q4GQX6</accession>
<dbReference type="GO" id="GO:0003697">
    <property type="term" value="F:single-stranded DNA binding"/>
    <property type="evidence" value="ECO:0007669"/>
    <property type="project" value="TreeGrafter"/>
</dbReference>
<dbReference type="InterPro" id="IPR052003">
    <property type="entry name" value="HR_DNA-Binding_Protein"/>
</dbReference>
<dbReference type="GO" id="GO:0003690">
    <property type="term" value="F:double-stranded DNA binding"/>
    <property type="evidence" value="ECO:0007669"/>
    <property type="project" value="TreeGrafter"/>
</dbReference>
<sequence>MCNPKDSLSSLNNGIFVLCPHFVIDEDFACVKAPPSKKVREDVKQEQKKSLSKSSSQEATSQSSQKNRKPLDEKLYERDLEAAITLSTLNNAGEVRDQSHVNVKFPVDENTDPASLLLSNCSVDGAVMGLDKITSEKGSPAPARQRNAAYKATEELKNKDGDDDDDYQPKLTPDSESDEDFSEPSESEDDEFKVKKASKTKKKEKATKSEKNKQILASKKEKQPSKPSKPKSQAAVTTPPTAKPASKRPASSSTVCTSKPAASLSPAAGRIPKWNPPAQIGKSPSTSQSPAVKSPGQGLRLGLSRLVRVKPLHPSVASH</sequence>
<evidence type="ECO:0000256" key="1">
    <source>
        <dbReference type="SAM" id="MobiDB-lite"/>
    </source>
</evidence>
<feature type="compositionally biased region" description="Low complexity" evidence="1">
    <location>
        <begin position="52"/>
        <end position="65"/>
    </location>
</feature>
<protein>
    <submittedName>
        <fullName evidence="3">RAD51 associated protein 1</fullName>
    </submittedName>
</protein>
<name>A0A3Q4GQX6_NEOBR</name>
<feature type="compositionally biased region" description="Acidic residues" evidence="1">
    <location>
        <begin position="175"/>
        <end position="191"/>
    </location>
</feature>
<feature type="compositionally biased region" description="Basic residues" evidence="1">
    <location>
        <begin position="195"/>
        <end position="205"/>
    </location>
</feature>
<dbReference type="GO" id="GO:0036297">
    <property type="term" value="P:interstrand cross-link repair"/>
    <property type="evidence" value="ECO:0007669"/>
    <property type="project" value="TreeGrafter"/>
</dbReference>
<dbReference type="GeneTree" id="ENSGT00940000153414"/>
<feature type="region of interest" description="Disordered" evidence="1">
    <location>
        <begin position="133"/>
        <end position="319"/>
    </location>
</feature>
<dbReference type="Pfam" id="PF15696">
    <property type="entry name" value="RAD51_interact"/>
    <property type="match status" value="1"/>
</dbReference>